<dbReference type="AlphaFoldDB" id="A0A8X6RUZ6"/>
<comment type="caution">
    <text evidence="1">The sequence shown here is derived from an EMBL/GenBank/DDBJ whole genome shotgun (WGS) entry which is preliminary data.</text>
</comment>
<dbReference type="Proteomes" id="UP000887159">
    <property type="component" value="Unassembled WGS sequence"/>
</dbReference>
<proteinExistence type="predicted"/>
<evidence type="ECO:0000313" key="1">
    <source>
        <dbReference type="EMBL" id="GFX99274.1"/>
    </source>
</evidence>
<name>A0A8X6RUZ6_TRICX</name>
<evidence type="ECO:0000313" key="2">
    <source>
        <dbReference type="Proteomes" id="UP000887159"/>
    </source>
</evidence>
<sequence>MDDPIWYKLWVISMATGTSEKCYILKSFPSFKSSLELFFNNIMHAHMLQRLLKTSVQPNTCNSFLGLIICRICRNPRPAASKDELLLRIQAIWNSFPQADIQLSLSKLSKHSSI</sequence>
<accession>A0A8X6RUZ6</accession>
<reference evidence="1" key="1">
    <citation type="submission" date="2020-08" db="EMBL/GenBank/DDBJ databases">
        <title>Multicomponent nature underlies the extraordinary mechanical properties of spider dragline silk.</title>
        <authorList>
            <person name="Kono N."/>
            <person name="Nakamura H."/>
            <person name="Mori M."/>
            <person name="Yoshida Y."/>
            <person name="Ohtoshi R."/>
            <person name="Malay A.D."/>
            <person name="Moran D.A.P."/>
            <person name="Tomita M."/>
            <person name="Numata K."/>
            <person name="Arakawa K."/>
        </authorList>
    </citation>
    <scope>NUCLEOTIDE SEQUENCE</scope>
</reference>
<gene>
    <name evidence="1" type="primary">NCL1_48877</name>
    <name evidence="1" type="ORF">TNCV_2494551</name>
</gene>
<protein>
    <submittedName>
        <fullName evidence="1">Uncharacterized protein</fullName>
    </submittedName>
</protein>
<keyword evidence="2" id="KW-1185">Reference proteome</keyword>
<organism evidence="1 2">
    <name type="scientific">Trichonephila clavipes</name>
    <name type="common">Golden silk orbweaver</name>
    <name type="synonym">Nephila clavipes</name>
    <dbReference type="NCBI Taxonomy" id="2585209"/>
    <lineage>
        <taxon>Eukaryota</taxon>
        <taxon>Metazoa</taxon>
        <taxon>Ecdysozoa</taxon>
        <taxon>Arthropoda</taxon>
        <taxon>Chelicerata</taxon>
        <taxon>Arachnida</taxon>
        <taxon>Araneae</taxon>
        <taxon>Araneomorphae</taxon>
        <taxon>Entelegynae</taxon>
        <taxon>Araneoidea</taxon>
        <taxon>Nephilidae</taxon>
        <taxon>Trichonephila</taxon>
    </lineage>
</organism>
<dbReference type="EMBL" id="BMAU01021206">
    <property type="protein sequence ID" value="GFX99274.1"/>
    <property type="molecule type" value="Genomic_DNA"/>
</dbReference>